<evidence type="ECO:0000256" key="4">
    <source>
        <dbReference type="ARBA" id="ARBA00023163"/>
    </source>
</evidence>
<feature type="domain" description="RNA polymerase sigma-70 region 2" evidence="5">
    <location>
        <begin position="4"/>
        <end position="68"/>
    </location>
</feature>
<dbReference type="PANTHER" id="PTHR43133">
    <property type="entry name" value="RNA POLYMERASE ECF-TYPE SIGMA FACTO"/>
    <property type="match status" value="1"/>
</dbReference>
<sequence>MIQIIERNSNTVYRLAFAQMKNRADADDVYQEVFYRYIKKQPVFENEEHEKAWFIRVTVNCSKTSLRSFWKTKVCELDASFEDRPVEKEDLSFALRKLPKKYALILHLFYYEDLSIKEIAHTLKLKEGNVGVLLQRSRKKLKEILEKEDAL</sequence>
<gene>
    <name evidence="7" type="ORF">IAA37_06935</name>
</gene>
<dbReference type="InterPro" id="IPR014284">
    <property type="entry name" value="RNA_pol_sigma-70_dom"/>
</dbReference>
<dbReference type="InterPro" id="IPR013249">
    <property type="entry name" value="RNA_pol_sigma70_r4_t2"/>
</dbReference>
<dbReference type="Pfam" id="PF08281">
    <property type="entry name" value="Sigma70_r4_2"/>
    <property type="match status" value="1"/>
</dbReference>
<dbReference type="Gene3D" id="1.10.1740.10">
    <property type="match status" value="1"/>
</dbReference>
<evidence type="ECO:0000259" key="6">
    <source>
        <dbReference type="Pfam" id="PF08281"/>
    </source>
</evidence>
<dbReference type="Pfam" id="PF04542">
    <property type="entry name" value="Sigma70_r2"/>
    <property type="match status" value="1"/>
</dbReference>
<dbReference type="InterPro" id="IPR039425">
    <property type="entry name" value="RNA_pol_sigma-70-like"/>
</dbReference>
<keyword evidence="4" id="KW-0804">Transcription</keyword>
<protein>
    <submittedName>
        <fullName evidence="7">Sigma-70 family RNA polymerase sigma factor</fullName>
    </submittedName>
</protein>
<dbReference type="CDD" id="cd06171">
    <property type="entry name" value="Sigma70_r4"/>
    <property type="match status" value="1"/>
</dbReference>
<reference evidence="7" key="1">
    <citation type="journal article" date="2021" name="PeerJ">
        <title>Extensive microbial diversity within the chicken gut microbiome revealed by metagenomics and culture.</title>
        <authorList>
            <person name="Gilroy R."/>
            <person name="Ravi A."/>
            <person name="Getino M."/>
            <person name="Pursley I."/>
            <person name="Horton D.L."/>
            <person name="Alikhan N.F."/>
            <person name="Baker D."/>
            <person name="Gharbi K."/>
            <person name="Hall N."/>
            <person name="Watson M."/>
            <person name="Adriaenssens E.M."/>
            <person name="Foster-Nyarko E."/>
            <person name="Jarju S."/>
            <person name="Secka A."/>
            <person name="Antonio M."/>
            <person name="Oren A."/>
            <person name="Chaudhuri R.R."/>
            <person name="La Ragione R."/>
            <person name="Hildebrand F."/>
            <person name="Pallen M.J."/>
        </authorList>
    </citation>
    <scope>NUCLEOTIDE SEQUENCE</scope>
    <source>
        <strain evidence="7">CHK188-16595</strain>
    </source>
</reference>
<evidence type="ECO:0000256" key="1">
    <source>
        <dbReference type="ARBA" id="ARBA00010641"/>
    </source>
</evidence>
<dbReference type="InterPro" id="IPR013325">
    <property type="entry name" value="RNA_pol_sigma_r2"/>
</dbReference>
<dbReference type="InterPro" id="IPR013324">
    <property type="entry name" value="RNA_pol_sigma_r3/r4-like"/>
</dbReference>
<organism evidence="7 8">
    <name type="scientific">Candidatus Eubacterium faecale</name>
    <dbReference type="NCBI Taxonomy" id="2838568"/>
    <lineage>
        <taxon>Bacteria</taxon>
        <taxon>Bacillati</taxon>
        <taxon>Bacillota</taxon>
        <taxon>Clostridia</taxon>
        <taxon>Eubacteriales</taxon>
        <taxon>Eubacteriaceae</taxon>
        <taxon>Eubacterium</taxon>
    </lineage>
</organism>
<dbReference type="GO" id="GO:0016987">
    <property type="term" value="F:sigma factor activity"/>
    <property type="evidence" value="ECO:0007669"/>
    <property type="project" value="UniProtKB-KW"/>
</dbReference>
<dbReference type="NCBIfam" id="TIGR02937">
    <property type="entry name" value="sigma70-ECF"/>
    <property type="match status" value="1"/>
</dbReference>
<keyword evidence="3" id="KW-0731">Sigma factor</keyword>
<dbReference type="AlphaFoldDB" id="A0A9D2S8Z8"/>
<dbReference type="InterPro" id="IPR007627">
    <property type="entry name" value="RNA_pol_sigma70_r2"/>
</dbReference>
<evidence type="ECO:0000256" key="3">
    <source>
        <dbReference type="ARBA" id="ARBA00023082"/>
    </source>
</evidence>
<dbReference type="Proteomes" id="UP000823877">
    <property type="component" value="Unassembled WGS sequence"/>
</dbReference>
<evidence type="ECO:0000313" key="7">
    <source>
        <dbReference type="EMBL" id="HJB75388.1"/>
    </source>
</evidence>
<dbReference type="GO" id="GO:0003677">
    <property type="term" value="F:DNA binding"/>
    <property type="evidence" value="ECO:0007669"/>
    <property type="project" value="InterPro"/>
</dbReference>
<reference evidence="7" key="2">
    <citation type="submission" date="2021-04" db="EMBL/GenBank/DDBJ databases">
        <authorList>
            <person name="Gilroy R."/>
        </authorList>
    </citation>
    <scope>NUCLEOTIDE SEQUENCE</scope>
    <source>
        <strain evidence="7">CHK188-16595</strain>
    </source>
</reference>
<proteinExistence type="inferred from homology"/>
<dbReference type="PANTHER" id="PTHR43133:SF51">
    <property type="entry name" value="RNA POLYMERASE SIGMA FACTOR"/>
    <property type="match status" value="1"/>
</dbReference>
<feature type="domain" description="RNA polymerase sigma factor 70 region 4 type 2" evidence="6">
    <location>
        <begin position="90"/>
        <end position="141"/>
    </location>
</feature>
<dbReference type="SUPFAM" id="SSF88659">
    <property type="entry name" value="Sigma3 and sigma4 domains of RNA polymerase sigma factors"/>
    <property type="match status" value="1"/>
</dbReference>
<dbReference type="SUPFAM" id="SSF88946">
    <property type="entry name" value="Sigma2 domain of RNA polymerase sigma factors"/>
    <property type="match status" value="1"/>
</dbReference>
<comment type="similarity">
    <text evidence="1">Belongs to the sigma-70 factor family. ECF subfamily.</text>
</comment>
<dbReference type="EMBL" id="DWXN01000012">
    <property type="protein sequence ID" value="HJB75388.1"/>
    <property type="molecule type" value="Genomic_DNA"/>
</dbReference>
<evidence type="ECO:0000259" key="5">
    <source>
        <dbReference type="Pfam" id="PF04542"/>
    </source>
</evidence>
<comment type="caution">
    <text evidence="7">The sequence shown here is derived from an EMBL/GenBank/DDBJ whole genome shotgun (WGS) entry which is preliminary data.</text>
</comment>
<keyword evidence="2" id="KW-0805">Transcription regulation</keyword>
<accession>A0A9D2S8Z8</accession>
<evidence type="ECO:0000313" key="8">
    <source>
        <dbReference type="Proteomes" id="UP000823877"/>
    </source>
</evidence>
<dbReference type="InterPro" id="IPR036388">
    <property type="entry name" value="WH-like_DNA-bd_sf"/>
</dbReference>
<dbReference type="GO" id="GO:0006352">
    <property type="term" value="P:DNA-templated transcription initiation"/>
    <property type="evidence" value="ECO:0007669"/>
    <property type="project" value="InterPro"/>
</dbReference>
<name>A0A9D2S8Z8_9FIRM</name>
<dbReference type="Gene3D" id="1.10.10.10">
    <property type="entry name" value="Winged helix-like DNA-binding domain superfamily/Winged helix DNA-binding domain"/>
    <property type="match status" value="1"/>
</dbReference>
<evidence type="ECO:0000256" key="2">
    <source>
        <dbReference type="ARBA" id="ARBA00023015"/>
    </source>
</evidence>